<protein>
    <recommendedName>
        <fullName evidence="1">glutathione transferase</fullName>
        <ecNumber evidence="1">2.5.1.18</ecNumber>
    </recommendedName>
</protein>
<dbReference type="OrthoDB" id="4951845at2759"/>
<evidence type="ECO:0000313" key="7">
    <source>
        <dbReference type="EMBL" id="KAF7809204.1"/>
    </source>
</evidence>
<dbReference type="PROSITE" id="PS50405">
    <property type="entry name" value="GST_CTER"/>
    <property type="match status" value="2"/>
</dbReference>
<dbReference type="InterPro" id="IPR036282">
    <property type="entry name" value="Glutathione-S-Trfase_C_sf"/>
</dbReference>
<comment type="catalytic activity">
    <reaction evidence="5">
        <text>RX + glutathione = an S-substituted glutathione + a halide anion + H(+)</text>
        <dbReference type="Rhea" id="RHEA:16437"/>
        <dbReference type="ChEBI" id="CHEBI:15378"/>
        <dbReference type="ChEBI" id="CHEBI:16042"/>
        <dbReference type="ChEBI" id="CHEBI:17792"/>
        <dbReference type="ChEBI" id="CHEBI:57925"/>
        <dbReference type="ChEBI" id="CHEBI:90779"/>
        <dbReference type="EC" id="2.5.1.18"/>
    </reaction>
</comment>
<evidence type="ECO:0000256" key="5">
    <source>
        <dbReference type="ARBA" id="ARBA00047960"/>
    </source>
</evidence>
<dbReference type="PANTHER" id="PTHR11260:SF779">
    <property type="entry name" value="GLUTATHIONE TRANSFERASE"/>
    <property type="match status" value="1"/>
</dbReference>
<dbReference type="SUPFAM" id="SSF47616">
    <property type="entry name" value="GST C-terminal domain-like"/>
    <property type="match status" value="2"/>
</dbReference>
<dbReference type="InterPro" id="IPR010987">
    <property type="entry name" value="Glutathione-S-Trfase_C-like"/>
</dbReference>
<name>A0A834T485_9FABA</name>
<evidence type="ECO:0000256" key="1">
    <source>
        <dbReference type="ARBA" id="ARBA00012452"/>
    </source>
</evidence>
<dbReference type="Gene3D" id="1.20.1050.10">
    <property type="match status" value="2"/>
</dbReference>
<keyword evidence="3 7" id="KW-0808">Transferase</keyword>
<evidence type="ECO:0000313" key="8">
    <source>
        <dbReference type="Proteomes" id="UP000634136"/>
    </source>
</evidence>
<dbReference type="InterPro" id="IPR045074">
    <property type="entry name" value="GST_C_Tau"/>
</dbReference>
<keyword evidence="2" id="KW-0216">Detoxification</keyword>
<dbReference type="EC" id="2.5.1.18" evidence="1"/>
<dbReference type="PANTHER" id="PTHR11260">
    <property type="entry name" value="GLUTATHIONE S-TRANSFERASE, GST, SUPERFAMILY, GST DOMAIN CONTAINING"/>
    <property type="match status" value="1"/>
</dbReference>
<evidence type="ECO:0000256" key="3">
    <source>
        <dbReference type="ARBA" id="ARBA00022679"/>
    </source>
</evidence>
<dbReference type="CDD" id="cd03185">
    <property type="entry name" value="GST_C_Tau"/>
    <property type="match status" value="2"/>
</dbReference>
<dbReference type="GO" id="GO:0005737">
    <property type="term" value="C:cytoplasm"/>
    <property type="evidence" value="ECO:0007669"/>
    <property type="project" value="TreeGrafter"/>
</dbReference>
<dbReference type="InterPro" id="IPR004046">
    <property type="entry name" value="GST_C"/>
</dbReference>
<dbReference type="GO" id="GO:0004364">
    <property type="term" value="F:glutathione transferase activity"/>
    <property type="evidence" value="ECO:0007669"/>
    <property type="project" value="UniProtKB-EC"/>
</dbReference>
<dbReference type="FunFam" id="1.20.1050.10:FF:000016">
    <property type="entry name" value="Glutathione S-transferase U9"/>
    <property type="match status" value="1"/>
</dbReference>
<comment type="caution">
    <text evidence="7">The sequence shown here is derived from an EMBL/GenBank/DDBJ whole genome shotgun (WGS) entry which is preliminary data.</text>
</comment>
<keyword evidence="8" id="KW-1185">Reference proteome</keyword>
<proteinExistence type="inferred from homology"/>
<organism evidence="7 8">
    <name type="scientific">Senna tora</name>
    <dbReference type="NCBI Taxonomy" id="362788"/>
    <lineage>
        <taxon>Eukaryota</taxon>
        <taxon>Viridiplantae</taxon>
        <taxon>Streptophyta</taxon>
        <taxon>Embryophyta</taxon>
        <taxon>Tracheophyta</taxon>
        <taxon>Spermatophyta</taxon>
        <taxon>Magnoliopsida</taxon>
        <taxon>eudicotyledons</taxon>
        <taxon>Gunneridae</taxon>
        <taxon>Pentapetalae</taxon>
        <taxon>rosids</taxon>
        <taxon>fabids</taxon>
        <taxon>Fabales</taxon>
        <taxon>Fabaceae</taxon>
        <taxon>Caesalpinioideae</taxon>
        <taxon>Cassia clade</taxon>
        <taxon>Senna</taxon>
    </lineage>
</organism>
<evidence type="ECO:0000256" key="2">
    <source>
        <dbReference type="ARBA" id="ARBA00022575"/>
    </source>
</evidence>
<dbReference type="EMBL" id="JAAIUW010000011">
    <property type="protein sequence ID" value="KAF7809204.1"/>
    <property type="molecule type" value="Genomic_DNA"/>
</dbReference>
<dbReference type="Pfam" id="PF00043">
    <property type="entry name" value="GST_C"/>
    <property type="match status" value="1"/>
</dbReference>
<evidence type="ECO:0000259" key="6">
    <source>
        <dbReference type="PROSITE" id="PS50405"/>
    </source>
</evidence>
<feature type="domain" description="GST C-terminal" evidence="6">
    <location>
        <begin position="89"/>
        <end position="224"/>
    </location>
</feature>
<dbReference type="GO" id="GO:0009407">
    <property type="term" value="P:toxin catabolic process"/>
    <property type="evidence" value="ECO:0007669"/>
    <property type="project" value="UniProtKB-ARBA"/>
</dbReference>
<dbReference type="GO" id="GO:0006749">
    <property type="term" value="P:glutathione metabolic process"/>
    <property type="evidence" value="ECO:0007669"/>
    <property type="project" value="InterPro"/>
</dbReference>
<dbReference type="InterPro" id="IPR045073">
    <property type="entry name" value="Omega/Tau-like"/>
</dbReference>
<accession>A0A834T485</accession>
<dbReference type="Proteomes" id="UP000634136">
    <property type="component" value="Unassembled WGS sequence"/>
</dbReference>
<gene>
    <name evidence="7" type="ORF">G2W53_035947</name>
</gene>
<reference evidence="7" key="1">
    <citation type="submission" date="2020-09" db="EMBL/GenBank/DDBJ databases">
        <title>Genome-Enabled Discovery of Anthraquinone Biosynthesis in Senna tora.</title>
        <authorList>
            <person name="Kang S.-H."/>
            <person name="Pandey R.P."/>
            <person name="Lee C.-M."/>
            <person name="Sim J.-S."/>
            <person name="Jeong J.-T."/>
            <person name="Choi B.-S."/>
            <person name="Jung M."/>
            <person name="Ginzburg D."/>
            <person name="Zhao K."/>
            <person name="Won S.Y."/>
            <person name="Oh T.-J."/>
            <person name="Yu Y."/>
            <person name="Kim N.-H."/>
            <person name="Lee O.R."/>
            <person name="Lee T.-H."/>
            <person name="Bashyal P."/>
            <person name="Kim T.-S."/>
            <person name="Lee W.-H."/>
            <person name="Kawkins C."/>
            <person name="Kim C.-K."/>
            <person name="Kim J.S."/>
            <person name="Ahn B.O."/>
            <person name="Rhee S.Y."/>
            <person name="Sohng J.K."/>
        </authorList>
    </citation>
    <scope>NUCLEOTIDE SEQUENCE</scope>
    <source>
        <tissue evidence="7">Leaf</tissue>
    </source>
</reference>
<comment type="similarity">
    <text evidence="4">Belongs to the GST superfamily. Tau family.</text>
</comment>
<evidence type="ECO:0000256" key="4">
    <source>
        <dbReference type="ARBA" id="ARBA00025743"/>
    </source>
</evidence>
<feature type="domain" description="GST C-terminal" evidence="6">
    <location>
        <begin position="1"/>
        <end position="80"/>
    </location>
</feature>
<dbReference type="AlphaFoldDB" id="A0A834T485"/>
<sequence length="233" mass="25949">MEDVMEKCSKGKAFFGGDHIGLVNITFGSFLRWLSVIESMNGRKVLVGAKTPALVKWAEKFASDPNVKGVLSETEKLMEFAMVLQVKWKAAAAAPSDGIHFQSSKFMVSAWSLSLRNIMRSEDDEAKKAYFEEVEEGLVRMEDALEKCSKGKAFFGGDQIGLVDITFGSILRWLSAIEIMSGRKVFVEAKTPALVKWAQRFASDPNVKSVLPETQKLIEYANDLKIRWKAAAK</sequence>